<dbReference type="RefSeq" id="XP_043012523.1">
    <property type="nucleotide sequence ID" value="XM_043151428.1"/>
</dbReference>
<feature type="region of interest" description="Disordered" evidence="1">
    <location>
        <begin position="65"/>
        <end position="91"/>
    </location>
</feature>
<evidence type="ECO:0000313" key="2">
    <source>
        <dbReference type="EMBL" id="KAG7096053.1"/>
    </source>
</evidence>
<keyword evidence="3" id="KW-1185">Reference proteome</keyword>
<evidence type="ECO:0000256" key="1">
    <source>
        <dbReference type="SAM" id="MobiDB-lite"/>
    </source>
</evidence>
<feature type="compositionally biased region" description="Acidic residues" evidence="1">
    <location>
        <begin position="76"/>
        <end position="90"/>
    </location>
</feature>
<sequence length="113" mass="13164">MSLSTEIQDNLEDPFHWTNIHNHASNEDQLDHLGDIKWEGLNEREWANFLCEVERDDEDVILSDTDDEHMDGLGMDVEESSGSESDEEEYDVKNICLPRTRLLWNKLNSARSE</sequence>
<accession>A0A9P7UWQ8</accession>
<comment type="caution">
    <text evidence="2">The sequence shown here is derived from an EMBL/GenBank/DDBJ whole genome shotgun (WGS) entry which is preliminary data.</text>
</comment>
<dbReference type="KEGG" id="more:E1B28_006734"/>
<dbReference type="GeneID" id="66075810"/>
<dbReference type="Proteomes" id="UP001049176">
    <property type="component" value="Chromosome 3"/>
</dbReference>
<evidence type="ECO:0000313" key="3">
    <source>
        <dbReference type="Proteomes" id="UP001049176"/>
    </source>
</evidence>
<gene>
    <name evidence="2" type="ORF">E1B28_006734</name>
</gene>
<reference evidence="2" key="1">
    <citation type="journal article" date="2021" name="Genome Biol. Evol.">
        <title>The assembled and annotated genome of the fairy-ring fungus Marasmius oreades.</title>
        <authorList>
            <person name="Hiltunen M."/>
            <person name="Ament-Velasquez S.L."/>
            <person name="Johannesson H."/>
        </authorList>
    </citation>
    <scope>NUCLEOTIDE SEQUENCE</scope>
    <source>
        <strain evidence="2">03SP1</strain>
    </source>
</reference>
<dbReference type="EMBL" id="CM032183">
    <property type="protein sequence ID" value="KAG7096053.1"/>
    <property type="molecule type" value="Genomic_DNA"/>
</dbReference>
<protein>
    <submittedName>
        <fullName evidence="2">Uncharacterized protein</fullName>
    </submittedName>
</protein>
<dbReference type="AlphaFoldDB" id="A0A9P7UWQ8"/>
<organism evidence="2 3">
    <name type="scientific">Marasmius oreades</name>
    <name type="common">fairy-ring Marasmius</name>
    <dbReference type="NCBI Taxonomy" id="181124"/>
    <lineage>
        <taxon>Eukaryota</taxon>
        <taxon>Fungi</taxon>
        <taxon>Dikarya</taxon>
        <taxon>Basidiomycota</taxon>
        <taxon>Agaricomycotina</taxon>
        <taxon>Agaricomycetes</taxon>
        <taxon>Agaricomycetidae</taxon>
        <taxon>Agaricales</taxon>
        <taxon>Marasmiineae</taxon>
        <taxon>Marasmiaceae</taxon>
        <taxon>Marasmius</taxon>
    </lineage>
</organism>
<name>A0A9P7UWQ8_9AGAR</name>
<proteinExistence type="predicted"/>